<feature type="transmembrane region" description="Helical" evidence="7">
    <location>
        <begin position="279"/>
        <end position="299"/>
    </location>
</feature>
<comment type="similarity">
    <text evidence="7">Belongs to the TRAP transporter large permease family.</text>
</comment>
<accession>A0A1U9Z9K5</accession>
<evidence type="ECO:0000256" key="6">
    <source>
        <dbReference type="ARBA" id="ARBA00023136"/>
    </source>
</evidence>
<evidence type="ECO:0000256" key="4">
    <source>
        <dbReference type="ARBA" id="ARBA00022692"/>
    </source>
</evidence>
<evidence type="ECO:0000256" key="1">
    <source>
        <dbReference type="ARBA" id="ARBA00004429"/>
    </source>
</evidence>
<dbReference type="InterPro" id="IPR010656">
    <property type="entry name" value="DctM"/>
</dbReference>
<feature type="transmembrane region" description="Helical" evidence="7">
    <location>
        <begin position="365"/>
        <end position="388"/>
    </location>
</feature>
<feature type="transmembrane region" description="Helical" evidence="7">
    <location>
        <begin position="222"/>
        <end position="242"/>
    </location>
</feature>
<dbReference type="PANTHER" id="PTHR33362:SF5">
    <property type="entry name" value="C4-DICARBOXYLATE TRAP TRANSPORTER LARGE PERMEASE PROTEIN DCTM"/>
    <property type="match status" value="1"/>
</dbReference>
<evidence type="ECO:0000256" key="2">
    <source>
        <dbReference type="ARBA" id="ARBA00022475"/>
    </source>
</evidence>
<comment type="function">
    <text evidence="7">Part of the tripartite ATP-independent periplasmic (TRAP) transport system.</text>
</comment>
<feature type="transmembrane region" description="Helical" evidence="7">
    <location>
        <begin position="6"/>
        <end position="39"/>
    </location>
</feature>
<organism evidence="9 10">
    <name type="scientific">Martelella mediterranea DSM 17316</name>
    <dbReference type="NCBI Taxonomy" id="1122214"/>
    <lineage>
        <taxon>Bacteria</taxon>
        <taxon>Pseudomonadati</taxon>
        <taxon>Pseudomonadota</taxon>
        <taxon>Alphaproteobacteria</taxon>
        <taxon>Hyphomicrobiales</taxon>
        <taxon>Aurantimonadaceae</taxon>
        <taxon>Martelella</taxon>
    </lineage>
</organism>
<keyword evidence="9" id="KW-0614">Plasmid</keyword>
<reference evidence="9 10" key="1">
    <citation type="submission" date="2017-03" db="EMBL/GenBank/DDBJ databases">
        <title>Foreign affairs: Plasmid Transfer between Roseobacters and Rhizobia.</title>
        <authorList>
            <person name="Bartling P."/>
            <person name="Bunk B."/>
            <person name="Overmann J."/>
            <person name="Brinkmann H."/>
            <person name="Petersen J."/>
        </authorList>
    </citation>
    <scope>NUCLEOTIDE SEQUENCE [LARGE SCALE GENOMIC DNA]</scope>
    <source>
        <strain evidence="9 10">MACL11</strain>
        <plasmid evidence="10">Plasmid pmm259</plasmid>
    </source>
</reference>
<dbReference type="PANTHER" id="PTHR33362">
    <property type="entry name" value="SIALIC ACID TRAP TRANSPORTER PERMEASE PROTEIN SIAT-RELATED"/>
    <property type="match status" value="1"/>
</dbReference>
<feature type="transmembrane region" description="Helical" evidence="7">
    <location>
        <begin position="311"/>
        <end position="333"/>
    </location>
</feature>
<keyword evidence="2" id="KW-1003">Cell membrane</keyword>
<dbReference type="Pfam" id="PF06808">
    <property type="entry name" value="DctM"/>
    <property type="match status" value="1"/>
</dbReference>
<keyword evidence="3 7" id="KW-0997">Cell inner membrane</keyword>
<feature type="transmembrane region" description="Helical" evidence="7">
    <location>
        <begin position="248"/>
        <end position="267"/>
    </location>
</feature>
<dbReference type="RefSeq" id="WP_155122309.1">
    <property type="nucleotide sequence ID" value="NZ_AQWH01000017.1"/>
</dbReference>
<feature type="domain" description="TRAP C4-dicarboxylate transport system permease DctM subunit" evidence="8">
    <location>
        <begin position="12"/>
        <end position="423"/>
    </location>
</feature>
<dbReference type="PIRSF" id="PIRSF006066">
    <property type="entry name" value="HI0050"/>
    <property type="match status" value="1"/>
</dbReference>
<evidence type="ECO:0000256" key="3">
    <source>
        <dbReference type="ARBA" id="ARBA00022519"/>
    </source>
</evidence>
<geneLocation type="plasmid" evidence="10">
    <name>pmm259</name>
</geneLocation>
<feature type="transmembrane region" description="Helical" evidence="7">
    <location>
        <begin position="180"/>
        <end position="202"/>
    </location>
</feature>
<evidence type="ECO:0000259" key="8">
    <source>
        <dbReference type="Pfam" id="PF06808"/>
    </source>
</evidence>
<dbReference type="KEGG" id="mmed:Mame_05086"/>
<dbReference type="NCBIfam" id="TIGR00786">
    <property type="entry name" value="dctM"/>
    <property type="match status" value="1"/>
</dbReference>
<keyword evidence="7" id="KW-0813">Transport</keyword>
<dbReference type="EMBL" id="CP020332">
    <property type="protein sequence ID" value="AQZ54378.1"/>
    <property type="molecule type" value="Genomic_DNA"/>
</dbReference>
<keyword evidence="5 7" id="KW-1133">Transmembrane helix</keyword>
<comment type="subcellular location">
    <subcellularLocation>
        <location evidence="1 7">Cell inner membrane</location>
        <topology evidence="1 7">Multi-pass membrane protein</topology>
    </subcellularLocation>
</comment>
<feature type="transmembrane region" description="Helical" evidence="7">
    <location>
        <begin position="99"/>
        <end position="124"/>
    </location>
</feature>
<gene>
    <name evidence="9" type="primary">siaT_32</name>
    <name evidence="9" type="ORF">Mame_05086</name>
</gene>
<evidence type="ECO:0000313" key="9">
    <source>
        <dbReference type="EMBL" id="AQZ54378.1"/>
    </source>
</evidence>
<feature type="transmembrane region" description="Helical" evidence="7">
    <location>
        <begin position="145"/>
        <end position="168"/>
    </location>
</feature>
<feature type="transmembrane region" description="Helical" evidence="7">
    <location>
        <begin position="60"/>
        <end position="79"/>
    </location>
</feature>
<dbReference type="GO" id="GO:0022857">
    <property type="term" value="F:transmembrane transporter activity"/>
    <property type="evidence" value="ECO:0007669"/>
    <property type="project" value="UniProtKB-UniRule"/>
</dbReference>
<dbReference type="AlphaFoldDB" id="A0A1U9Z9K5"/>
<feature type="transmembrane region" description="Helical" evidence="7">
    <location>
        <begin position="400"/>
        <end position="425"/>
    </location>
</feature>
<evidence type="ECO:0000256" key="7">
    <source>
        <dbReference type="RuleBase" id="RU369079"/>
    </source>
</evidence>
<keyword evidence="4 7" id="KW-0812">Transmembrane</keyword>
<feature type="transmembrane region" description="Helical" evidence="7">
    <location>
        <begin position="340"/>
        <end position="359"/>
    </location>
</feature>
<evidence type="ECO:0000256" key="5">
    <source>
        <dbReference type="ARBA" id="ARBA00022989"/>
    </source>
</evidence>
<name>A0A1U9Z9K5_9HYPH</name>
<dbReference type="eggNOG" id="COG1593">
    <property type="taxonomic scope" value="Bacteria"/>
</dbReference>
<keyword evidence="10" id="KW-1185">Reference proteome</keyword>
<evidence type="ECO:0000313" key="10">
    <source>
        <dbReference type="Proteomes" id="UP000191135"/>
    </source>
</evidence>
<dbReference type="Proteomes" id="UP000191135">
    <property type="component" value="Plasmid pMM259"/>
</dbReference>
<keyword evidence="6 7" id="KW-0472">Membrane</keyword>
<sequence>MTPAMIGGLGILALFVLMAIRVPIAFAMLAVGLAGTAALNGLNPALSMLATESFTVATSYELIVVPLFILMGNVATQAGMSSSLYDAAYAWIGRLRGGLASATIVGCAGFAALSGSSIASALTMGKVSIGEMDRFGYSPRLSTGVVAAGGTLGILIPPSTGFVLYAILTQQSIGRLFLAGVVPGILLALLFVGTVTLLCTIFPSWGPRGPRTNWTEKARATLGALPILAIILVSIGGIYTGIFSPIESSAVGAGLAIVLGFALRRLTLAGLWRAILDSGRTTATVMLILISAYILNPFISLTGVPHVVGEWLAGVTAGPITTLVLILLCYLVLGCFLEGLSMIVLTMPILYPIVIGLGFDPIWYGVIIVIVLEMAMISPPVGVNVFIVRSIAPRVPLAEIFLGVLPFWVAMILLVGILILFPALATYLPDRMMQWGFKCCLRKHRSF</sequence>
<protein>
    <recommendedName>
        <fullName evidence="7">TRAP transporter large permease protein</fullName>
    </recommendedName>
</protein>
<proteinExistence type="inferred from homology"/>
<comment type="subunit">
    <text evidence="7">The complex comprises the extracytoplasmic solute receptor protein and the two transmembrane proteins.</text>
</comment>
<dbReference type="GO" id="GO:0005886">
    <property type="term" value="C:plasma membrane"/>
    <property type="evidence" value="ECO:0007669"/>
    <property type="project" value="UniProtKB-SubCell"/>
</dbReference>
<dbReference type="InterPro" id="IPR004681">
    <property type="entry name" value="TRAP_DctM"/>
</dbReference>